<dbReference type="AlphaFoldDB" id="A0A2D4IJ99"/>
<reference evidence="2" key="1">
    <citation type="submission" date="2017-07" db="EMBL/GenBank/DDBJ databases">
        <authorList>
            <person name="Mikheyev A."/>
            <person name="Grau M."/>
        </authorList>
    </citation>
    <scope>NUCLEOTIDE SEQUENCE</scope>
    <source>
        <tissue evidence="2">Venom_gland</tissue>
    </source>
</reference>
<evidence type="ECO:0000313" key="2">
    <source>
        <dbReference type="EMBL" id="LAA84305.1"/>
    </source>
</evidence>
<reference evidence="2" key="2">
    <citation type="submission" date="2017-11" db="EMBL/GenBank/DDBJ databases">
        <title>Coralsnake Venomics: Analyses of Venom Gland Transcriptomes and Proteomes of Six Brazilian Taxa.</title>
        <authorList>
            <person name="Aird S.D."/>
            <person name="Jorge da Silva N."/>
            <person name="Qiu L."/>
            <person name="Villar-Briones A."/>
            <person name="Aparecida-Saddi V."/>
            <person name="Campos-Telles M.P."/>
            <person name="Grau M."/>
            <person name="Mikheyev A.S."/>
        </authorList>
    </citation>
    <scope>NUCLEOTIDE SEQUENCE</scope>
    <source>
        <tissue evidence="2">Venom_gland</tissue>
    </source>
</reference>
<feature type="chain" id="PRO_5013689632" evidence="1">
    <location>
        <begin position="19"/>
        <end position="147"/>
    </location>
</feature>
<protein>
    <submittedName>
        <fullName evidence="2">Uncharacterized protein</fullName>
    </submittedName>
</protein>
<name>A0A2D4IJ99_MICLE</name>
<organism evidence="2">
    <name type="scientific">Micrurus lemniscatus lemniscatus</name>
    <dbReference type="NCBI Taxonomy" id="129467"/>
    <lineage>
        <taxon>Eukaryota</taxon>
        <taxon>Metazoa</taxon>
        <taxon>Chordata</taxon>
        <taxon>Craniata</taxon>
        <taxon>Vertebrata</taxon>
        <taxon>Euteleostomi</taxon>
        <taxon>Lepidosauria</taxon>
        <taxon>Squamata</taxon>
        <taxon>Bifurcata</taxon>
        <taxon>Unidentata</taxon>
        <taxon>Episquamata</taxon>
        <taxon>Toxicofera</taxon>
        <taxon>Serpentes</taxon>
        <taxon>Colubroidea</taxon>
        <taxon>Elapidae</taxon>
        <taxon>Elapinae</taxon>
        <taxon>Micrurus</taxon>
    </lineage>
</organism>
<keyword evidence="1" id="KW-0732">Signal</keyword>
<sequence length="147" mass="17156">MTHLFSLSIFFFPFKMYLLQVEKKEKVTLVLLLFQKGHEVRVESFKFRLNPTLRLEGLQVVREQGFPFCGDLLYFEPPINLKNNLEAPIMKHQQGHSHCCRHHCCSTAQALLTHQKDSKQVQLDLSDSVLPQEIASLLWVHWGLLQE</sequence>
<accession>A0A2D4IJ99</accession>
<feature type="signal peptide" evidence="1">
    <location>
        <begin position="1"/>
        <end position="18"/>
    </location>
</feature>
<evidence type="ECO:0000256" key="1">
    <source>
        <dbReference type="SAM" id="SignalP"/>
    </source>
</evidence>
<dbReference type="EMBL" id="IACK01110910">
    <property type="protein sequence ID" value="LAA84305.1"/>
    <property type="molecule type" value="Transcribed_RNA"/>
</dbReference>
<proteinExistence type="predicted"/>